<organism evidence="1 2">
    <name type="scientific">Acinetobacter haemolyticus ATCC 19194</name>
    <dbReference type="NCBI Taxonomy" id="707232"/>
    <lineage>
        <taxon>Bacteria</taxon>
        <taxon>Pseudomonadati</taxon>
        <taxon>Pseudomonadota</taxon>
        <taxon>Gammaproteobacteria</taxon>
        <taxon>Moraxellales</taxon>
        <taxon>Moraxellaceae</taxon>
        <taxon>Acinetobacter</taxon>
    </lineage>
</organism>
<sequence>MKKNFIYNTMKKIKYFIGILKSAVALRIKKYTQYPKFMHNTPFLKNRLDFPY</sequence>
<evidence type="ECO:0000313" key="1">
    <source>
        <dbReference type="EMBL" id="EFF81629.1"/>
    </source>
</evidence>
<dbReference type="AlphaFoldDB" id="D4XT29"/>
<name>D4XT29_ACIHA</name>
<comment type="caution">
    <text evidence="1">The sequence shown here is derived from an EMBL/GenBank/DDBJ whole genome shotgun (WGS) entry which is preliminary data.</text>
</comment>
<proteinExistence type="predicted"/>
<gene>
    <name evidence="1" type="ORF">HMP0015_2871</name>
</gene>
<evidence type="ECO:0000313" key="2">
    <source>
        <dbReference type="Proteomes" id="UP000003085"/>
    </source>
</evidence>
<accession>D4XT29</accession>
<dbReference type="EMBL" id="ADMT01000216">
    <property type="protein sequence ID" value="EFF81629.1"/>
    <property type="molecule type" value="Genomic_DNA"/>
</dbReference>
<reference evidence="2" key="1">
    <citation type="submission" date="2010-03" db="EMBL/GenBank/DDBJ databases">
        <title>Complete sequence of Mobiluncus curtisii ATCC 43063.</title>
        <authorList>
            <person name="Muzny D."/>
            <person name="Qin X."/>
            <person name="Deng J."/>
            <person name="Jiang H."/>
            <person name="Liu Y."/>
            <person name="Qu J."/>
            <person name="Song X.-Z."/>
            <person name="Zhang L."/>
            <person name="Thornton R."/>
            <person name="Coyle M."/>
            <person name="Francisco L."/>
            <person name="Jackson L."/>
            <person name="Javaid M."/>
            <person name="Korchina V."/>
            <person name="Kovar C."/>
            <person name="Mata R."/>
            <person name="Mathew T."/>
            <person name="Ngo R."/>
            <person name="Nguyen L."/>
            <person name="Nguyen N."/>
            <person name="Okwuonu G."/>
            <person name="Ongeri F."/>
            <person name="Pham C."/>
            <person name="Simmons D."/>
            <person name="Wilczek-Boney K."/>
            <person name="Hale W."/>
            <person name="Jakkamsetti A."/>
            <person name="Pham P."/>
            <person name="Ruth R."/>
            <person name="San Lucas F."/>
            <person name="Warren J."/>
            <person name="Zhang J."/>
            <person name="Zhao Z."/>
            <person name="Zhou C."/>
            <person name="Zhu D."/>
            <person name="Lee S."/>
            <person name="Bess C."/>
            <person name="Blankenburg K."/>
            <person name="Forbes L."/>
            <person name="Fu Q."/>
            <person name="Gubbala S."/>
            <person name="Hirani K."/>
            <person name="Jayaseelan J.C."/>
            <person name="Lara F."/>
            <person name="Munidasa M."/>
            <person name="Palculict T."/>
            <person name="Patil S."/>
            <person name="Pu L.-L."/>
            <person name="Saada N."/>
            <person name="Tang L."/>
            <person name="Weissenberger G."/>
            <person name="Zhu Y."/>
            <person name="Hemphill L."/>
            <person name="Shang Y."/>
            <person name="Youmans B."/>
            <person name="Ayvaz T."/>
            <person name="Ross M."/>
            <person name="Santibanez J."/>
            <person name="Aqrawi P."/>
            <person name="Gross S."/>
            <person name="Joshi V."/>
            <person name="Fowler G."/>
            <person name="Nazareth L."/>
            <person name="Reid J."/>
            <person name="Worley K."/>
            <person name="Petrosino J."/>
            <person name="Highlander S."/>
            <person name="Gibbs R."/>
            <person name="Gibbs R."/>
        </authorList>
    </citation>
    <scope>NUCLEOTIDE SEQUENCE [LARGE SCALE GENOMIC DNA]</scope>
    <source>
        <strain evidence="2">ATCC 19194</strain>
    </source>
</reference>
<dbReference type="HOGENOM" id="CLU_3075731_0_0_6"/>
<protein>
    <submittedName>
        <fullName evidence="1">Uncharacterized protein</fullName>
    </submittedName>
</protein>
<dbReference type="Proteomes" id="UP000003085">
    <property type="component" value="Unassembled WGS sequence"/>
</dbReference>